<name>A0A0F9NRX2_9ZZZZ</name>
<comment type="caution">
    <text evidence="1">The sequence shown here is derived from an EMBL/GenBank/DDBJ whole genome shotgun (WGS) entry which is preliminary data.</text>
</comment>
<evidence type="ECO:0000313" key="1">
    <source>
        <dbReference type="EMBL" id="KKN22240.1"/>
    </source>
</evidence>
<organism evidence="1">
    <name type="scientific">marine sediment metagenome</name>
    <dbReference type="NCBI Taxonomy" id="412755"/>
    <lineage>
        <taxon>unclassified sequences</taxon>
        <taxon>metagenomes</taxon>
        <taxon>ecological metagenomes</taxon>
    </lineage>
</organism>
<dbReference type="AlphaFoldDB" id="A0A0F9NRX2"/>
<sequence length="79" mass="8699">MEIEIKVEPLPHLDSGGGFREVSTVITIDSSQSRTNQRQAVIYETLASAISYVISHENLLNLTSLLGEALDEWEGQEAP</sequence>
<gene>
    <name evidence="1" type="ORF">LCGC14_0917410</name>
</gene>
<accession>A0A0F9NRX2</accession>
<dbReference type="EMBL" id="LAZR01003080">
    <property type="protein sequence ID" value="KKN22240.1"/>
    <property type="molecule type" value="Genomic_DNA"/>
</dbReference>
<reference evidence="1" key="1">
    <citation type="journal article" date="2015" name="Nature">
        <title>Complex archaea that bridge the gap between prokaryotes and eukaryotes.</title>
        <authorList>
            <person name="Spang A."/>
            <person name="Saw J.H."/>
            <person name="Jorgensen S.L."/>
            <person name="Zaremba-Niedzwiedzka K."/>
            <person name="Martijn J."/>
            <person name="Lind A.E."/>
            <person name="van Eijk R."/>
            <person name="Schleper C."/>
            <person name="Guy L."/>
            <person name="Ettema T.J."/>
        </authorList>
    </citation>
    <scope>NUCLEOTIDE SEQUENCE</scope>
</reference>
<proteinExistence type="predicted"/>
<protein>
    <submittedName>
        <fullName evidence="1">Uncharacterized protein</fullName>
    </submittedName>
</protein>